<protein>
    <recommendedName>
        <fullName evidence="3">Helicase ATP-binding domain-containing protein</fullName>
    </recommendedName>
</protein>
<evidence type="ECO:0000313" key="2">
    <source>
        <dbReference type="Proteomes" id="UP000762676"/>
    </source>
</evidence>
<sequence>MSLFTHHQRQCSAASRRADCGKEPIDVTSKMQAFNIYGLFSTLLSPVHEGCSLEFSFDSVTGFRLNSKLAQVKREVVSNARGTVSKITREDGSISPGWLFLLRCQTGIGKTYSSAAFILDELIDVAKSSYIPNMNEATGIAAEFLSWASQITGLEKAKRNPAVIASISLKKLREGELWELGSSSYLSFMKDILAKCNDVKNIIHESAADEIAKAHSTKLCEKLSEVASRKVERKPIIAITDTGDNIKGFHDELIKHINEDKRFNAFQRSFLKSQVLMLKANKDQIADVLGTSVEPLVEKIFSDLEKLNYYLDDCKRRYGLLSDNPTTKADFGNACDALHKELSGTCRQYIKKCEQDEIAVDREVERLITKIFPATRFVDGDTTVLFMTTQKYLNAITHSRGRFNFQNDYKEHMLFIDEVDKQESVIAKTIIEGKSYKIVDGFRAAHKAVTEYILGNTPRYNGVEQIMQPAVDKIIEVASSDFPPSYSWNVDRHLTSTDPIQTFSARGHLSALVVNGRLRGKDDGSAADWVSAVPARKHAVHLITAGERLEPERVESDESGFPKAINEMGFSYNLFLGCLKKAAYKILKNESELDPKRASLSGAIESLIKYYGIKGIKDDVYDYISRTGGSRVNLDAAPIIDNGFHISGFDYTRVTREDASEDSVEFQSYKLPMSATGALMGIVTAGAEVIGISATANAKTVIHNFDYIGLKKYLGKRFVEMSESQEHRVHEEYCQKRNYAGHGVKVNVTFAKAWHQQVAEVFGGNTASMRAAVEATFDEEVDQSSLDNRINQLSRILQAMKHFTESKGSRYMLCLCSRGIGGSAAEEKLLKKALKKYAGEEKPPKLFVKMNAEAMRDGYFDDALAELSGSATTKVIILSSFQSFGAGKNPQYVPDVQADVDNLRNVDDLWSGASVKADIDSLYVDLPTSLFPFGESKSKFMDTSTRLTLFYNLMCLKEAGVVDAKIAKFFVLEAMENKLRERAMSLFRGAYTSKKVGRLTFKNSRDYVAAVIKYIEQAVGRMARSSYKRKSINIYADYGLVDVLSQDSRRHDLLSHEYIELMVSAKKIAENDCVESVFTVTSDFQDMAREAFDANIKAHDKIMRWVRAINNDSRYADYLDSPVVCRVSEALESATAEISEMSPLSFCEIIDILEERSDEVGGIRQVAELVKTTSACEEKGLEISKVKDAVVATLERLSKEIRSKTHDSVEDDRKKRRAKSEATVKKWDDLRDFVLRNPTVDSEDEIPSVFSGMYIRVPETDVVEAAYKYRGSPDNPHSGRPDYGSIRRYEFFDGFSGSGVKRVCEKEADLYHITENDVVRRHFENNGYCTKWKPGKYMMAPIVFTNIYRAAVSEQACEALLTNDGFKWESLPKGLEEKFDGVLVDRRTGSRALIDIKFWRIARMLKNGAASKIEKVSELTGIKRVIYMNMLDFDGEGDIYFTNPSSFRTDNDDEIVMVVPVVEHSEEYVVTKNKKPTDLQPLPEGVRVLTNEVDTSTTVIDVEGLYEKFDFYTKSIDDGFGDYQKAAIALSKQAKASGGVIASYHQKANKNYEGYKAFMVKKGFDVSEAGITNKTDSGYSNRLPGWALHHLICNGVNGVSRILGEDGYGKAFTCEERYYRITSARPWNSGDVIQIITVHSQLGSDWNVSTSSKKNSWHLPMLLSAGTKTFTNVEAIESSKIRESKKRKLLASERFKLTPDFVVPVYNDKTGELESTISDGEFIPCSIGKRKNRVSAYHVDHKALIDTEKTRASILFEHLNQMNNVYGSSVNIKLKWREFDTVYKYSDLYSAKEGEYEQIVEALSDCTLKVINKSSTEISDKIKKSLANTCGATSVVYGSSVDDGDIVLLFVDSEDSYKDKVDPYKEFKANYPEVVSQAIVMATLQEKSNLGPVLQCDLAQLLVKKEILEGKFLMERCEIPSGVWFIEPVRIDKDTNDDEFDEVEGDSDPDTEDCFEYYRGIASGNDIEFAKLTDSEVDELKKLMGSDGDLLFGRKKNDGTYTKNRNPIVLYPDTGKFMVFTETGRSVIPDHVLIDGYRSDLVHGESQAVGREWFESYIANPEAREKPKAGIEKMLTENPNVNAFNKQTVLAALKGMRGDNRDQVLNLIYEDLDIRWIDVAQKESGKDLVKHQRGFNFSYKDKIYYAGSVGSHDNSVQESFCTLYEIITNFDELPAGMDKWFLSFSVRNKQTTVKPYFFKHVREFAKIDRFKLAATIQSPDVSDEQSTEELDPLAAFANIH</sequence>
<name>A0AAV4F6C5_9GAST</name>
<dbReference type="EMBL" id="BMAT01004107">
    <property type="protein sequence ID" value="GFR68320.1"/>
    <property type="molecule type" value="Genomic_DNA"/>
</dbReference>
<evidence type="ECO:0000313" key="1">
    <source>
        <dbReference type="EMBL" id="GFR68320.1"/>
    </source>
</evidence>
<accession>A0AAV4F6C5</accession>
<reference evidence="1 2" key="1">
    <citation type="journal article" date="2021" name="Elife">
        <title>Chloroplast acquisition without the gene transfer in kleptoplastic sea slugs, Plakobranchus ocellatus.</title>
        <authorList>
            <person name="Maeda T."/>
            <person name="Takahashi S."/>
            <person name="Yoshida T."/>
            <person name="Shimamura S."/>
            <person name="Takaki Y."/>
            <person name="Nagai Y."/>
            <person name="Toyoda A."/>
            <person name="Suzuki Y."/>
            <person name="Arimoto A."/>
            <person name="Ishii H."/>
            <person name="Satoh N."/>
            <person name="Nishiyama T."/>
            <person name="Hasebe M."/>
            <person name="Maruyama T."/>
            <person name="Minagawa J."/>
            <person name="Obokata J."/>
            <person name="Shigenobu S."/>
        </authorList>
    </citation>
    <scope>NUCLEOTIDE SEQUENCE [LARGE SCALE GENOMIC DNA]</scope>
</reference>
<organism evidence="1 2">
    <name type="scientific">Elysia marginata</name>
    <dbReference type="NCBI Taxonomy" id="1093978"/>
    <lineage>
        <taxon>Eukaryota</taxon>
        <taxon>Metazoa</taxon>
        <taxon>Spiralia</taxon>
        <taxon>Lophotrochozoa</taxon>
        <taxon>Mollusca</taxon>
        <taxon>Gastropoda</taxon>
        <taxon>Heterobranchia</taxon>
        <taxon>Euthyneura</taxon>
        <taxon>Panpulmonata</taxon>
        <taxon>Sacoglossa</taxon>
        <taxon>Placobranchoidea</taxon>
        <taxon>Plakobranchidae</taxon>
        <taxon>Elysia</taxon>
    </lineage>
</organism>
<proteinExistence type="predicted"/>
<dbReference type="Proteomes" id="UP000762676">
    <property type="component" value="Unassembled WGS sequence"/>
</dbReference>
<comment type="caution">
    <text evidence="1">The sequence shown here is derived from an EMBL/GenBank/DDBJ whole genome shotgun (WGS) entry which is preliminary data.</text>
</comment>
<gene>
    <name evidence="1" type="ORF">ElyMa_002018400</name>
</gene>
<evidence type="ECO:0008006" key="3">
    <source>
        <dbReference type="Google" id="ProtNLM"/>
    </source>
</evidence>
<keyword evidence="2" id="KW-1185">Reference proteome</keyword>